<comment type="subcellular location">
    <subcellularLocation>
        <location evidence="1">Cytoplasm</location>
        <location evidence="1">Perinuclear region</location>
    </subcellularLocation>
</comment>
<dbReference type="STRING" id="947166.A0A1D1V064"/>
<proteinExistence type="inferred from homology"/>
<gene>
    <name evidence="5" type="primary">RvY_06902-1</name>
    <name evidence="5" type="synonym">RvY_06902.1</name>
    <name evidence="5" type="ORF">RvY_06902</name>
</gene>
<dbReference type="AlphaFoldDB" id="A0A1D1V064"/>
<evidence type="ECO:0000256" key="3">
    <source>
        <dbReference type="ARBA" id="ARBA00022892"/>
    </source>
</evidence>
<dbReference type="GO" id="GO:0006888">
    <property type="term" value="P:endoplasmic reticulum to Golgi vesicle-mediated transport"/>
    <property type="evidence" value="ECO:0007669"/>
    <property type="project" value="InterPro"/>
</dbReference>
<evidence type="ECO:0000256" key="2">
    <source>
        <dbReference type="ARBA" id="ARBA00006626"/>
    </source>
</evidence>
<sequence length="145" mass="16190">MALCIGVMGSDNQPLLIKISPSIQNPIDYHYMLYSALDIVEEKSQISQKTAGLNISGAEHRDLYLGLLYPSSDEVKIYAYCTNTKVKMILIVDATNTALKETDIRNTVKRLHLAYSNMIMNPFYEVGSPIGAKSFHNFVESIIAQ</sequence>
<comment type="similarity">
    <text evidence="2">Belongs to the TRAPP small subunits family. Sedlin subfamily.</text>
</comment>
<dbReference type="SUPFAM" id="SSF64356">
    <property type="entry name" value="SNARE-like"/>
    <property type="match status" value="1"/>
</dbReference>
<dbReference type="PANTHER" id="PTHR12403">
    <property type="entry name" value="TRAFFICKING PROTEIN PARTICLE COMPLEX SUBUNIT 2"/>
    <property type="match status" value="1"/>
</dbReference>
<dbReference type="GO" id="GO:0048471">
    <property type="term" value="C:perinuclear region of cytoplasm"/>
    <property type="evidence" value="ECO:0007669"/>
    <property type="project" value="UniProtKB-SubCell"/>
</dbReference>
<evidence type="ECO:0000256" key="4">
    <source>
        <dbReference type="ARBA" id="ARBA00024408"/>
    </source>
</evidence>
<keyword evidence="3" id="KW-0813">Transport</keyword>
<dbReference type="CDD" id="cd14854">
    <property type="entry name" value="TRAPPC2L"/>
    <property type="match status" value="1"/>
</dbReference>
<accession>A0A1D1V064</accession>
<dbReference type="InterPro" id="IPR044760">
    <property type="entry name" value="TRAPPC2L"/>
</dbReference>
<keyword evidence="3" id="KW-0931">ER-Golgi transport</keyword>
<dbReference type="InterPro" id="IPR011012">
    <property type="entry name" value="Longin-like_dom_sf"/>
</dbReference>
<dbReference type="InterPro" id="IPR006722">
    <property type="entry name" value="Sedlin"/>
</dbReference>
<evidence type="ECO:0000313" key="6">
    <source>
        <dbReference type="Proteomes" id="UP000186922"/>
    </source>
</evidence>
<dbReference type="OrthoDB" id="10258445at2759"/>
<reference evidence="5 6" key="1">
    <citation type="journal article" date="2016" name="Nat. Commun.">
        <title>Extremotolerant tardigrade genome and improved radiotolerance of human cultured cells by tardigrade-unique protein.</title>
        <authorList>
            <person name="Hashimoto T."/>
            <person name="Horikawa D.D."/>
            <person name="Saito Y."/>
            <person name="Kuwahara H."/>
            <person name="Kozuka-Hata H."/>
            <person name="Shin-I T."/>
            <person name="Minakuchi Y."/>
            <person name="Ohishi K."/>
            <person name="Motoyama A."/>
            <person name="Aizu T."/>
            <person name="Enomoto A."/>
            <person name="Kondo K."/>
            <person name="Tanaka S."/>
            <person name="Hara Y."/>
            <person name="Koshikawa S."/>
            <person name="Sagara H."/>
            <person name="Miura T."/>
            <person name="Yokobori S."/>
            <person name="Miyagawa K."/>
            <person name="Suzuki Y."/>
            <person name="Kubo T."/>
            <person name="Oyama M."/>
            <person name="Kohara Y."/>
            <person name="Fujiyama A."/>
            <person name="Arakawa K."/>
            <person name="Katayama T."/>
            <person name="Toyoda A."/>
            <person name="Kunieda T."/>
        </authorList>
    </citation>
    <scope>NUCLEOTIDE SEQUENCE [LARGE SCALE GENOMIC DNA]</scope>
    <source>
        <strain evidence="5 6">YOKOZUNA-1</strain>
    </source>
</reference>
<protein>
    <recommendedName>
        <fullName evidence="4">Trafficking protein particle complex subunit 2-like protein</fullName>
    </recommendedName>
</protein>
<comment type="caution">
    <text evidence="5">The sequence shown here is derived from an EMBL/GenBank/DDBJ whole genome shotgun (WGS) entry which is preliminary data.</text>
</comment>
<dbReference type="EMBL" id="BDGG01000003">
    <property type="protein sequence ID" value="GAU95254.1"/>
    <property type="molecule type" value="Genomic_DNA"/>
</dbReference>
<evidence type="ECO:0000313" key="5">
    <source>
        <dbReference type="EMBL" id="GAU95254.1"/>
    </source>
</evidence>
<name>A0A1D1V064_RAMVA</name>
<evidence type="ECO:0000256" key="1">
    <source>
        <dbReference type="ARBA" id="ARBA00004556"/>
    </source>
</evidence>
<dbReference type="Pfam" id="PF04628">
    <property type="entry name" value="Sedlin_N"/>
    <property type="match status" value="1"/>
</dbReference>
<keyword evidence="6" id="KW-1185">Reference proteome</keyword>
<dbReference type="Proteomes" id="UP000186922">
    <property type="component" value="Unassembled WGS sequence"/>
</dbReference>
<dbReference type="Gene3D" id="3.30.450.70">
    <property type="match status" value="1"/>
</dbReference>
<organism evidence="5 6">
    <name type="scientific">Ramazzottius varieornatus</name>
    <name type="common">Water bear</name>
    <name type="synonym">Tardigrade</name>
    <dbReference type="NCBI Taxonomy" id="947166"/>
    <lineage>
        <taxon>Eukaryota</taxon>
        <taxon>Metazoa</taxon>
        <taxon>Ecdysozoa</taxon>
        <taxon>Tardigrada</taxon>
        <taxon>Eutardigrada</taxon>
        <taxon>Parachela</taxon>
        <taxon>Hypsibioidea</taxon>
        <taxon>Ramazzottiidae</taxon>
        <taxon>Ramazzottius</taxon>
    </lineage>
</organism>